<name>A0AAV4AQ95_9GAST</name>
<dbReference type="InterPro" id="IPR000242">
    <property type="entry name" value="PTP_cat"/>
</dbReference>
<keyword evidence="13" id="KW-1185">Reference proteome</keyword>
<dbReference type="SMART" id="SM00404">
    <property type="entry name" value="PTPc_motif"/>
    <property type="match status" value="1"/>
</dbReference>
<dbReference type="PRINTS" id="PR00700">
    <property type="entry name" value="PRTYPHPHTASE"/>
</dbReference>
<reference evidence="12 13" key="1">
    <citation type="journal article" date="2021" name="Elife">
        <title>Chloroplast acquisition without the gene transfer in kleptoplastic sea slugs, Plakobranchus ocellatus.</title>
        <authorList>
            <person name="Maeda T."/>
            <person name="Takahashi S."/>
            <person name="Yoshida T."/>
            <person name="Shimamura S."/>
            <person name="Takaki Y."/>
            <person name="Nagai Y."/>
            <person name="Toyoda A."/>
            <person name="Suzuki Y."/>
            <person name="Arimoto A."/>
            <person name="Ishii H."/>
            <person name="Satoh N."/>
            <person name="Nishiyama T."/>
            <person name="Hasebe M."/>
            <person name="Maruyama T."/>
            <person name="Minagawa J."/>
            <person name="Obokata J."/>
            <person name="Shigenobu S."/>
        </authorList>
    </citation>
    <scope>NUCLEOTIDE SEQUENCE [LARGE SCALE GENOMIC DNA]</scope>
</reference>
<evidence type="ECO:0000313" key="13">
    <source>
        <dbReference type="Proteomes" id="UP000735302"/>
    </source>
</evidence>
<keyword evidence="9" id="KW-1133">Transmembrane helix</keyword>
<dbReference type="CDD" id="cd00063">
    <property type="entry name" value="FN3"/>
    <property type="match status" value="1"/>
</dbReference>
<evidence type="ECO:0000256" key="8">
    <source>
        <dbReference type="SAM" id="MobiDB-lite"/>
    </source>
</evidence>
<dbReference type="InterPro" id="IPR036116">
    <property type="entry name" value="FN3_sf"/>
</dbReference>
<evidence type="ECO:0000256" key="3">
    <source>
        <dbReference type="ARBA" id="ARBA00022729"/>
    </source>
</evidence>
<dbReference type="PROSITE" id="PS50055">
    <property type="entry name" value="TYR_PHOSPHATASE_PTP"/>
    <property type="match status" value="1"/>
</dbReference>
<keyword evidence="4" id="KW-0378">Hydrolase</keyword>
<protein>
    <recommendedName>
        <fullName evidence="2">protein-tyrosine-phosphatase</fullName>
        <ecNumber evidence="2">3.1.3.48</ecNumber>
    </recommendedName>
</protein>
<evidence type="ECO:0000259" key="11">
    <source>
        <dbReference type="PROSITE" id="PS50056"/>
    </source>
</evidence>
<dbReference type="EC" id="3.1.3.48" evidence="2"/>
<dbReference type="GO" id="GO:0016020">
    <property type="term" value="C:membrane"/>
    <property type="evidence" value="ECO:0007669"/>
    <property type="project" value="UniProtKB-SubCell"/>
</dbReference>
<dbReference type="Proteomes" id="UP000735302">
    <property type="component" value="Unassembled WGS sequence"/>
</dbReference>
<comment type="subcellular location">
    <subcellularLocation>
        <location evidence="1">Membrane</location>
        <topology evidence="1">Single-pass membrane protein</topology>
    </subcellularLocation>
</comment>
<evidence type="ECO:0000259" key="10">
    <source>
        <dbReference type="PROSITE" id="PS50055"/>
    </source>
</evidence>
<dbReference type="Gene3D" id="3.90.190.10">
    <property type="entry name" value="Protein tyrosine phosphatase superfamily"/>
    <property type="match status" value="1"/>
</dbReference>
<evidence type="ECO:0000256" key="5">
    <source>
        <dbReference type="ARBA" id="ARBA00022912"/>
    </source>
</evidence>
<dbReference type="InterPro" id="IPR003595">
    <property type="entry name" value="Tyr_Pase_cat"/>
</dbReference>
<keyword evidence="5" id="KW-0904">Protein phosphatase</keyword>
<feature type="domain" description="Tyrosine specific protein phosphatases" evidence="11">
    <location>
        <begin position="390"/>
        <end position="465"/>
    </location>
</feature>
<feature type="compositionally biased region" description="Basic and acidic residues" evidence="8">
    <location>
        <begin position="538"/>
        <end position="547"/>
    </location>
</feature>
<dbReference type="InterPro" id="IPR000387">
    <property type="entry name" value="Tyr_Pase_dom"/>
</dbReference>
<organism evidence="12 13">
    <name type="scientific">Plakobranchus ocellatus</name>
    <dbReference type="NCBI Taxonomy" id="259542"/>
    <lineage>
        <taxon>Eukaryota</taxon>
        <taxon>Metazoa</taxon>
        <taxon>Spiralia</taxon>
        <taxon>Lophotrochozoa</taxon>
        <taxon>Mollusca</taxon>
        <taxon>Gastropoda</taxon>
        <taxon>Heterobranchia</taxon>
        <taxon>Euthyneura</taxon>
        <taxon>Panpulmonata</taxon>
        <taxon>Sacoglossa</taxon>
        <taxon>Placobranchoidea</taxon>
        <taxon>Plakobranchidae</taxon>
        <taxon>Plakobranchus</taxon>
    </lineage>
</organism>
<feature type="domain" description="Tyrosine-protein phosphatase" evidence="10">
    <location>
        <begin position="210"/>
        <end position="474"/>
    </location>
</feature>
<dbReference type="InterPro" id="IPR016130">
    <property type="entry name" value="Tyr_Pase_AS"/>
</dbReference>
<keyword evidence="3" id="KW-0732">Signal</keyword>
<dbReference type="AlphaFoldDB" id="A0AAV4AQ95"/>
<dbReference type="InterPro" id="IPR029021">
    <property type="entry name" value="Prot-tyrosine_phosphatase-like"/>
</dbReference>
<feature type="transmembrane region" description="Helical" evidence="9">
    <location>
        <begin position="138"/>
        <end position="162"/>
    </location>
</feature>
<feature type="region of interest" description="Disordered" evidence="8">
    <location>
        <begin position="513"/>
        <end position="553"/>
    </location>
</feature>
<dbReference type="EMBL" id="BLXT01004058">
    <property type="protein sequence ID" value="GFO09045.1"/>
    <property type="molecule type" value="Genomic_DNA"/>
</dbReference>
<keyword evidence="12" id="KW-0675">Receptor</keyword>
<dbReference type="PANTHER" id="PTHR19134">
    <property type="entry name" value="RECEPTOR-TYPE TYROSINE-PROTEIN PHOSPHATASE"/>
    <property type="match status" value="1"/>
</dbReference>
<dbReference type="SUPFAM" id="SSF52799">
    <property type="entry name" value="(Phosphotyrosine protein) phosphatases II"/>
    <property type="match status" value="1"/>
</dbReference>
<dbReference type="InterPro" id="IPR013783">
    <property type="entry name" value="Ig-like_fold"/>
</dbReference>
<dbReference type="FunFam" id="3.90.190.10:FF:000102">
    <property type="entry name" value="Receptor-type tyrosine-protein phosphatase"/>
    <property type="match status" value="1"/>
</dbReference>
<dbReference type="PROSITE" id="PS50056">
    <property type="entry name" value="TYR_PHOSPHATASE_2"/>
    <property type="match status" value="1"/>
</dbReference>
<dbReference type="Pfam" id="PF00102">
    <property type="entry name" value="Y_phosphatase"/>
    <property type="match status" value="1"/>
</dbReference>
<comment type="catalytic activity">
    <reaction evidence="7">
        <text>O-phospho-L-tyrosyl-[protein] + H2O = L-tyrosyl-[protein] + phosphate</text>
        <dbReference type="Rhea" id="RHEA:10684"/>
        <dbReference type="Rhea" id="RHEA-COMP:10136"/>
        <dbReference type="Rhea" id="RHEA-COMP:20101"/>
        <dbReference type="ChEBI" id="CHEBI:15377"/>
        <dbReference type="ChEBI" id="CHEBI:43474"/>
        <dbReference type="ChEBI" id="CHEBI:46858"/>
        <dbReference type="ChEBI" id="CHEBI:61978"/>
        <dbReference type="EC" id="3.1.3.48"/>
    </reaction>
</comment>
<gene>
    <name evidence="12" type="ORF">PoB_003555000</name>
</gene>
<evidence type="ECO:0000256" key="6">
    <source>
        <dbReference type="ARBA" id="ARBA00023136"/>
    </source>
</evidence>
<evidence type="ECO:0000313" key="12">
    <source>
        <dbReference type="EMBL" id="GFO09045.1"/>
    </source>
</evidence>
<proteinExistence type="predicted"/>
<evidence type="ECO:0000256" key="1">
    <source>
        <dbReference type="ARBA" id="ARBA00004167"/>
    </source>
</evidence>
<evidence type="ECO:0000256" key="7">
    <source>
        <dbReference type="ARBA" id="ARBA00051722"/>
    </source>
</evidence>
<keyword evidence="6 9" id="KW-0472">Membrane</keyword>
<evidence type="ECO:0000256" key="4">
    <source>
        <dbReference type="ARBA" id="ARBA00022801"/>
    </source>
</evidence>
<comment type="caution">
    <text evidence="12">The sequence shown here is derived from an EMBL/GenBank/DDBJ whole genome shotgun (WGS) entry which is preliminary data.</text>
</comment>
<dbReference type="PANTHER" id="PTHR19134:SF553">
    <property type="entry name" value="TYROSINE-PROTEIN PHOSPHATASE 10D-RELATED"/>
    <property type="match status" value="1"/>
</dbReference>
<evidence type="ECO:0000256" key="2">
    <source>
        <dbReference type="ARBA" id="ARBA00013064"/>
    </source>
</evidence>
<dbReference type="GO" id="GO:0004725">
    <property type="term" value="F:protein tyrosine phosphatase activity"/>
    <property type="evidence" value="ECO:0007669"/>
    <property type="project" value="UniProtKB-EC"/>
</dbReference>
<sequence>MASYEGFTIFEASSLHCILTWLLSPGLVIDFKVELDENDAQKIAISFRCPRITERNGNLLKYVVRKQWKQSMREQEETTEITHNENCFFSTTNFGPSLLEGIEYSFQVQAINDYSDGMFNGAIKRLIEPKGSSDGAPIGAIIGGIIAVIVIVLLVLGALYFLRRRKIPRAQRRNSDIVDPGPSVRKERPINIRRFGEALATYHKDANLCFQDDFEDIKKLSSDLKHASDEAKREENRVKNRYVNILPYDFSRVKLSILSDEHETMDFINANYIPGFNSVREYIATQGPMYCTIPDFWRMMWEQNSKIIVMLSDLQEAGKRKVDLYWPENLNEPINYGNIVVEMTNFSQLNKYTIRNFKISWGENEPRRVTHFFLAGWMDFSANLKYSDVLEFAKLVRQEATPANSGPIVVHCSAGVGRTGTFIALDYFMQHLDRYGLDFEIDIFSYVMRMRYHRPSMVQAETQYVFIYDALYEVIKQKLKEEEERMYDNNVRPGSNVYVNVPLPSEEESIYLNMNGQSNSDNSHVYENQAFEPESGIEDDKPTKGEKTPTTAL</sequence>
<dbReference type="InterPro" id="IPR003961">
    <property type="entry name" value="FN3_dom"/>
</dbReference>
<dbReference type="InterPro" id="IPR050348">
    <property type="entry name" value="Protein-Tyr_Phosphatase"/>
</dbReference>
<keyword evidence="9" id="KW-0812">Transmembrane</keyword>
<feature type="compositionally biased region" description="Polar residues" evidence="8">
    <location>
        <begin position="513"/>
        <end position="526"/>
    </location>
</feature>
<evidence type="ECO:0000256" key="9">
    <source>
        <dbReference type="SAM" id="Phobius"/>
    </source>
</evidence>
<dbReference type="Gene3D" id="2.60.40.10">
    <property type="entry name" value="Immunoglobulins"/>
    <property type="match status" value="1"/>
</dbReference>
<dbReference type="SUPFAM" id="SSF49265">
    <property type="entry name" value="Fibronectin type III"/>
    <property type="match status" value="1"/>
</dbReference>
<accession>A0AAV4AQ95</accession>
<dbReference type="SMART" id="SM00194">
    <property type="entry name" value="PTPc"/>
    <property type="match status" value="1"/>
</dbReference>
<dbReference type="PROSITE" id="PS00383">
    <property type="entry name" value="TYR_PHOSPHATASE_1"/>
    <property type="match status" value="1"/>
</dbReference>